<dbReference type="InterPro" id="IPR020846">
    <property type="entry name" value="MFS_dom"/>
</dbReference>
<gene>
    <name evidence="11" type="ORF">C7K25_05720</name>
</gene>
<feature type="transmembrane region" description="Helical" evidence="9">
    <location>
        <begin position="279"/>
        <end position="298"/>
    </location>
</feature>
<feature type="transmembrane region" description="Helical" evidence="9">
    <location>
        <begin position="402"/>
        <end position="422"/>
    </location>
</feature>
<feature type="transmembrane region" description="Helical" evidence="9">
    <location>
        <begin position="33"/>
        <end position="50"/>
    </location>
</feature>
<dbReference type="PANTHER" id="PTHR43528:SF1">
    <property type="entry name" value="ALPHA-KETOGLUTARATE PERMEASE"/>
    <property type="match status" value="1"/>
</dbReference>
<dbReference type="PROSITE" id="PS00216">
    <property type="entry name" value="SUGAR_TRANSPORT_1"/>
    <property type="match status" value="1"/>
</dbReference>
<dbReference type="RefSeq" id="WP_051266395.1">
    <property type="nucleotide sequence ID" value="NZ_CP028426.1"/>
</dbReference>
<keyword evidence="6" id="KW-0769">Symport</keyword>
<reference evidence="11" key="2">
    <citation type="journal article" date="2022" name="Sci. Rep.">
        <title>In silico prediction of the enzymes involved in the degradation of the herbicide molinate by Gulosibacter molinativorax ON4T.</title>
        <authorList>
            <person name="Lopes A.R."/>
            <person name="Bunin E."/>
            <person name="Viana A.T."/>
            <person name="Froufe H."/>
            <person name="Munoz-Merida A."/>
            <person name="Pinho D."/>
            <person name="Figueiredo J."/>
            <person name="Barroso C."/>
            <person name="Vaz-Moreira I."/>
            <person name="Bellanger X."/>
            <person name="Egas C."/>
            <person name="Nunes O.C."/>
        </authorList>
    </citation>
    <scope>NUCLEOTIDE SEQUENCE</scope>
    <source>
        <strain evidence="11">ON4</strain>
    </source>
</reference>
<proteinExistence type="inferred from homology"/>
<keyword evidence="12" id="KW-1185">Reference proteome</keyword>
<name>A0ABT7C6R2_9MICO</name>
<evidence type="ECO:0000313" key="11">
    <source>
        <dbReference type="EMBL" id="MDJ1370864.1"/>
    </source>
</evidence>
<evidence type="ECO:0000313" key="12">
    <source>
        <dbReference type="Proteomes" id="UP001170379"/>
    </source>
</evidence>
<feature type="transmembrane region" description="Helical" evidence="9">
    <location>
        <begin position="244"/>
        <end position="267"/>
    </location>
</feature>
<dbReference type="InterPro" id="IPR011701">
    <property type="entry name" value="MFS"/>
</dbReference>
<keyword evidence="7 9" id="KW-1133">Transmembrane helix</keyword>
<feature type="transmembrane region" description="Helical" evidence="9">
    <location>
        <begin position="333"/>
        <end position="358"/>
    </location>
</feature>
<keyword evidence="4" id="KW-1003">Cell membrane</keyword>
<dbReference type="Gene3D" id="1.20.1250.20">
    <property type="entry name" value="MFS general substrate transporter like domains"/>
    <property type="match status" value="2"/>
</dbReference>
<keyword evidence="5 9" id="KW-0812">Transmembrane</keyword>
<keyword evidence="8 9" id="KW-0472">Membrane</keyword>
<evidence type="ECO:0000259" key="10">
    <source>
        <dbReference type="PROSITE" id="PS50850"/>
    </source>
</evidence>
<dbReference type="PROSITE" id="PS50850">
    <property type="entry name" value="MFS"/>
    <property type="match status" value="1"/>
</dbReference>
<reference evidence="11" key="1">
    <citation type="submission" date="2018-03" db="EMBL/GenBank/DDBJ databases">
        <authorList>
            <person name="Nunes O.C."/>
            <person name="Lopes A.R."/>
            <person name="Froufe H."/>
            <person name="Munoz-Merida A."/>
            <person name="Barroso C."/>
            <person name="Egas C."/>
        </authorList>
    </citation>
    <scope>NUCLEOTIDE SEQUENCE</scope>
    <source>
        <strain evidence="11">ON4</strain>
    </source>
</reference>
<evidence type="ECO:0000256" key="3">
    <source>
        <dbReference type="ARBA" id="ARBA00022448"/>
    </source>
</evidence>
<protein>
    <submittedName>
        <fullName evidence="11">MFS transporter</fullName>
    </submittedName>
</protein>
<keyword evidence="3" id="KW-0813">Transport</keyword>
<evidence type="ECO:0000256" key="1">
    <source>
        <dbReference type="ARBA" id="ARBA00004651"/>
    </source>
</evidence>
<evidence type="ECO:0000256" key="6">
    <source>
        <dbReference type="ARBA" id="ARBA00022847"/>
    </source>
</evidence>
<comment type="caution">
    <text evidence="11">The sequence shown here is derived from an EMBL/GenBank/DDBJ whole genome shotgun (WGS) entry which is preliminary data.</text>
</comment>
<dbReference type="EMBL" id="PXVD01000007">
    <property type="protein sequence ID" value="MDJ1370864.1"/>
    <property type="molecule type" value="Genomic_DNA"/>
</dbReference>
<evidence type="ECO:0000256" key="7">
    <source>
        <dbReference type="ARBA" id="ARBA00022989"/>
    </source>
</evidence>
<dbReference type="SUPFAM" id="SSF103473">
    <property type="entry name" value="MFS general substrate transporter"/>
    <property type="match status" value="1"/>
</dbReference>
<dbReference type="PANTHER" id="PTHR43528">
    <property type="entry name" value="ALPHA-KETOGLUTARATE PERMEASE"/>
    <property type="match status" value="1"/>
</dbReference>
<dbReference type="InterPro" id="IPR036259">
    <property type="entry name" value="MFS_trans_sf"/>
</dbReference>
<sequence length="454" mass="48143">MVSESTIATPSKKQRRLAVLASSVGTVIEWYDYMVYAFLATTIAAIFFAADNPGIGLLSALAVFGVSFLFRPLGGIIFGHIADKFGRRPSLVISVVGMAATSTLIGLLPTYVAVGILAPILLVLLRAVQGLAAGGEMASAATYTAESSTTGRRGFDVSFVNLGLVIGTGLGAIVVGVLYAALSDEQMMTWGWRVPFLISVVLGVVALLIRRHMEESNEFESMKSQAQVKKSPLVTTFKEQPKEVFLVTLMNLGSFAAYYIAFTYMSTYFVTQDIMSQSMASWSSVLSLLIAGITIPLAGRLSDKIGRKPVFLAATGALVVLAYPLFVMMKQGLVFAVLGQVSFGIIEGAYLGVLLAAYTELFKASLRVSGVAIGYNLSSILAGGPAPYISQWLIANTGIAESPAFFVMLASGLSFVAALFGFKETAFKPLPGQKVTDASLAGGRNIRFDTSLAN</sequence>
<evidence type="ECO:0000256" key="9">
    <source>
        <dbReference type="SAM" id="Phobius"/>
    </source>
</evidence>
<dbReference type="InterPro" id="IPR005829">
    <property type="entry name" value="Sugar_transporter_CS"/>
</dbReference>
<dbReference type="Proteomes" id="UP001170379">
    <property type="component" value="Unassembled WGS sequence"/>
</dbReference>
<feature type="domain" description="Major facilitator superfamily (MFS) profile" evidence="10">
    <location>
        <begin position="18"/>
        <end position="426"/>
    </location>
</feature>
<dbReference type="PROSITE" id="PS00217">
    <property type="entry name" value="SUGAR_TRANSPORT_2"/>
    <property type="match status" value="1"/>
</dbReference>
<comment type="subcellular location">
    <subcellularLocation>
        <location evidence="1">Cell membrane</location>
        <topology evidence="1">Multi-pass membrane protein</topology>
    </subcellularLocation>
</comment>
<comment type="similarity">
    <text evidence="2">Belongs to the major facilitator superfamily. Metabolite:H+ Symporter (MHS) family (TC 2.A.1.6) family.</text>
</comment>
<feature type="transmembrane region" description="Helical" evidence="9">
    <location>
        <begin position="192"/>
        <end position="209"/>
    </location>
</feature>
<accession>A0ABT7C6R2</accession>
<organism evidence="11 12">
    <name type="scientific">Gulosibacter molinativorax</name>
    <dbReference type="NCBI Taxonomy" id="256821"/>
    <lineage>
        <taxon>Bacteria</taxon>
        <taxon>Bacillati</taxon>
        <taxon>Actinomycetota</taxon>
        <taxon>Actinomycetes</taxon>
        <taxon>Micrococcales</taxon>
        <taxon>Microbacteriaceae</taxon>
        <taxon>Gulosibacter</taxon>
    </lineage>
</organism>
<feature type="transmembrane region" description="Helical" evidence="9">
    <location>
        <begin position="310"/>
        <end position="327"/>
    </location>
</feature>
<evidence type="ECO:0000256" key="2">
    <source>
        <dbReference type="ARBA" id="ARBA00008240"/>
    </source>
</evidence>
<feature type="transmembrane region" description="Helical" evidence="9">
    <location>
        <begin position="370"/>
        <end position="390"/>
    </location>
</feature>
<evidence type="ECO:0000256" key="5">
    <source>
        <dbReference type="ARBA" id="ARBA00022692"/>
    </source>
</evidence>
<feature type="transmembrane region" description="Helical" evidence="9">
    <location>
        <begin position="91"/>
        <end position="124"/>
    </location>
</feature>
<evidence type="ECO:0000256" key="4">
    <source>
        <dbReference type="ARBA" id="ARBA00022475"/>
    </source>
</evidence>
<evidence type="ECO:0000256" key="8">
    <source>
        <dbReference type="ARBA" id="ARBA00023136"/>
    </source>
</evidence>
<dbReference type="Pfam" id="PF07690">
    <property type="entry name" value="MFS_1"/>
    <property type="match status" value="1"/>
</dbReference>
<feature type="transmembrane region" description="Helical" evidence="9">
    <location>
        <begin position="57"/>
        <end position="79"/>
    </location>
</feature>
<dbReference type="InterPro" id="IPR051084">
    <property type="entry name" value="H+-coupled_symporters"/>
</dbReference>
<feature type="transmembrane region" description="Helical" evidence="9">
    <location>
        <begin position="159"/>
        <end position="180"/>
    </location>
</feature>